<feature type="coiled-coil region" evidence="1">
    <location>
        <begin position="551"/>
        <end position="630"/>
    </location>
</feature>
<dbReference type="AlphaFoldDB" id="A0A6P3XX38"/>
<evidence type="ECO:0000313" key="4">
    <source>
        <dbReference type="RefSeq" id="XP_014483120.1"/>
    </source>
</evidence>
<keyword evidence="1" id="KW-0175">Coiled coil</keyword>
<dbReference type="Gene3D" id="1.10.287.1490">
    <property type="match status" value="1"/>
</dbReference>
<feature type="compositionally biased region" description="Basic and acidic residues" evidence="2">
    <location>
        <begin position="762"/>
        <end position="773"/>
    </location>
</feature>
<dbReference type="OrthoDB" id="5832575at2759"/>
<name>A0A6P3XX38_DINQU</name>
<dbReference type="SUPFAM" id="SSF57997">
    <property type="entry name" value="Tropomyosin"/>
    <property type="match status" value="1"/>
</dbReference>
<protein>
    <submittedName>
        <fullName evidence="4">Coiled-coil domain-containing protein 170</fullName>
    </submittedName>
</protein>
<feature type="region of interest" description="Disordered" evidence="2">
    <location>
        <begin position="727"/>
        <end position="782"/>
    </location>
</feature>
<dbReference type="GeneID" id="106748775"/>
<dbReference type="InterPro" id="IPR039139">
    <property type="entry name" value="CCDC170-like"/>
</dbReference>
<evidence type="ECO:0000256" key="1">
    <source>
        <dbReference type="SAM" id="Coils"/>
    </source>
</evidence>
<dbReference type="PANTHER" id="PTHR18863:SF6">
    <property type="entry name" value="COILED-COIL DOMAIN-CONTAINING PROTEIN 170"/>
    <property type="match status" value="1"/>
</dbReference>
<sequence>MASDAEAQEAQAAQEAADEEDLRIFETLCISSPRKVGPDDAMTHDLTTTLRSELAVLEYKRDRLMSELQEMKSVVRSRDQRVVELQVEADQLREQAARQNAVVSSLKKRIQELEERERNLYASQGRSEITIQGLQRDVKYHEEKIREYEKKIRQLEHNISEEVQLKERARLNLQDFVRRLAHALNVEYSETPHSLETVIHKAGELVQEVNRLRTKSSNVETQLTEVEVDFRTCRDALDRASAEKDQLQRQVSGQLVDLDRLRQEKECLEMQYRVMERDMNDLRDKLVNANRSLSSATGNISNQEALICQLREDLKAREEKTQRLQNELRHLLESLAILVSTPSRFVESHENAIKDRIREILADNKDQTLKIQSLREKVNSATESTNRQSELVESTMMKARSLEEERAGLEAKIHKLESELTSSELSRESLRRDKQTFITFLDRLGKAMQMDEISQEIGIDLHTESLLVRAEQLARLETDKLVDKYLCSYTTLPRIRRERSFHELPCLKETSVVYQLQRRVRTLREQLQRRDLHLDLLRRKLSLQEDSVRMKSLLQSERDEANIRAKKLVKQVERLQVQLSEEKSRNRELSAQLTEAADYKIAALERSRKIEELQKRLVESEMLRTRYNRKLTMVKEQMRTTAETADQERSINDHSLQLLRDELAQVKQNLSEVTRRESQLQSFRVSVAKLLSEPICTPDYEIISRLQKMVAAHRDFTMLSRRYDEPLETSPSRCTSIHPVHPPRSPGSRCTRYEDSGFADPPDLHDIDDDYSKRPVRSSLLP</sequence>
<organism evidence="3 4">
    <name type="scientific">Dinoponera quadriceps</name>
    <name type="common">South American ant</name>
    <dbReference type="NCBI Taxonomy" id="609295"/>
    <lineage>
        <taxon>Eukaryota</taxon>
        <taxon>Metazoa</taxon>
        <taxon>Ecdysozoa</taxon>
        <taxon>Arthropoda</taxon>
        <taxon>Hexapoda</taxon>
        <taxon>Insecta</taxon>
        <taxon>Pterygota</taxon>
        <taxon>Neoptera</taxon>
        <taxon>Endopterygota</taxon>
        <taxon>Hymenoptera</taxon>
        <taxon>Apocrita</taxon>
        <taxon>Aculeata</taxon>
        <taxon>Formicoidea</taxon>
        <taxon>Formicidae</taxon>
        <taxon>Ponerinae</taxon>
        <taxon>Ponerini</taxon>
        <taxon>Dinoponera</taxon>
    </lineage>
</organism>
<dbReference type="PANTHER" id="PTHR18863">
    <property type="entry name" value="TSEC-2-RELATED"/>
    <property type="match status" value="1"/>
</dbReference>
<feature type="coiled-coil region" evidence="1">
    <location>
        <begin position="230"/>
        <end position="433"/>
    </location>
</feature>
<gene>
    <name evidence="4" type="primary">LOC106748775</name>
</gene>
<evidence type="ECO:0000313" key="3">
    <source>
        <dbReference type="Proteomes" id="UP000515204"/>
    </source>
</evidence>
<dbReference type="RefSeq" id="XP_014483120.1">
    <property type="nucleotide sequence ID" value="XM_014627634.1"/>
</dbReference>
<reference evidence="4" key="1">
    <citation type="submission" date="2025-08" db="UniProtKB">
        <authorList>
            <consortium name="RefSeq"/>
        </authorList>
    </citation>
    <scope>IDENTIFICATION</scope>
</reference>
<feature type="coiled-coil region" evidence="1">
    <location>
        <begin position="54"/>
        <end position="172"/>
    </location>
</feature>
<evidence type="ECO:0000256" key="2">
    <source>
        <dbReference type="SAM" id="MobiDB-lite"/>
    </source>
</evidence>
<proteinExistence type="predicted"/>
<accession>A0A6P3XX38</accession>
<dbReference type="KEGG" id="dqu:106748775"/>
<keyword evidence="3" id="KW-1185">Reference proteome</keyword>
<dbReference type="Proteomes" id="UP000515204">
    <property type="component" value="Unplaced"/>
</dbReference>